<comment type="caution">
    <text evidence="14">The sequence shown here is derived from an EMBL/GenBank/DDBJ whole genome shotgun (WGS) entry which is preliminary data.</text>
</comment>
<organism evidence="14 15">
    <name type="scientific">Gryllus longicercus</name>
    <dbReference type="NCBI Taxonomy" id="2509291"/>
    <lineage>
        <taxon>Eukaryota</taxon>
        <taxon>Metazoa</taxon>
        <taxon>Ecdysozoa</taxon>
        <taxon>Arthropoda</taxon>
        <taxon>Hexapoda</taxon>
        <taxon>Insecta</taxon>
        <taxon>Pterygota</taxon>
        <taxon>Neoptera</taxon>
        <taxon>Polyneoptera</taxon>
        <taxon>Orthoptera</taxon>
        <taxon>Ensifera</taxon>
        <taxon>Gryllidea</taxon>
        <taxon>Grylloidea</taxon>
        <taxon>Gryllidae</taxon>
        <taxon>Gryllinae</taxon>
        <taxon>Gryllus</taxon>
    </lineage>
</organism>
<dbReference type="GO" id="GO:0051301">
    <property type="term" value="P:cell division"/>
    <property type="evidence" value="ECO:0007669"/>
    <property type="project" value="UniProtKB-KW"/>
</dbReference>
<feature type="repeat" description="WD" evidence="12">
    <location>
        <begin position="140"/>
        <end position="162"/>
    </location>
</feature>
<dbReference type="FunFam" id="2.130.10.10:FF:000084">
    <property type="entry name" value="mRNA export factor"/>
    <property type="match status" value="1"/>
</dbReference>
<proteinExistence type="inferred from homology"/>
<feature type="repeat" description="WD" evidence="12">
    <location>
        <begin position="78"/>
        <end position="119"/>
    </location>
</feature>
<dbReference type="PROSITE" id="PS00678">
    <property type="entry name" value="WD_REPEATS_1"/>
    <property type="match status" value="1"/>
</dbReference>
<accession>A0AAN9VQH9</accession>
<keyword evidence="8" id="KW-0677">Repeat</keyword>
<comment type="subcellular location">
    <subcellularLocation>
        <location evidence="2">Cytoplasm</location>
    </subcellularLocation>
    <subcellularLocation>
        <location evidence="1">Nucleus</location>
    </subcellularLocation>
</comment>
<keyword evidence="10" id="KW-0539">Nucleus</keyword>
<evidence type="ECO:0000256" key="8">
    <source>
        <dbReference type="ARBA" id="ARBA00022737"/>
    </source>
</evidence>
<dbReference type="InterPro" id="IPR015943">
    <property type="entry name" value="WD40/YVTN_repeat-like_dom_sf"/>
</dbReference>
<dbReference type="PRINTS" id="PR00320">
    <property type="entry name" value="GPROTEINBRPT"/>
</dbReference>
<dbReference type="SMART" id="SM00320">
    <property type="entry name" value="WD40"/>
    <property type="match status" value="4"/>
</dbReference>
<feature type="compositionally biased region" description="Polar residues" evidence="13">
    <location>
        <begin position="1"/>
        <end position="23"/>
    </location>
</feature>
<name>A0AAN9VQH9_9ORTH</name>
<keyword evidence="6 12" id="KW-0853">WD repeat</keyword>
<evidence type="ECO:0000256" key="9">
    <source>
        <dbReference type="ARBA" id="ARBA00022776"/>
    </source>
</evidence>
<evidence type="ECO:0000313" key="15">
    <source>
        <dbReference type="Proteomes" id="UP001378592"/>
    </source>
</evidence>
<dbReference type="Gene3D" id="2.130.10.10">
    <property type="entry name" value="YVTN repeat-like/Quinoprotein amine dehydrogenase"/>
    <property type="match status" value="1"/>
</dbReference>
<protein>
    <recommendedName>
        <fullName evidence="16">Mitotic checkpoint protein and poly(A)+ RNA export protein</fullName>
    </recommendedName>
</protein>
<keyword evidence="4" id="KW-0813">Transport</keyword>
<evidence type="ECO:0000256" key="6">
    <source>
        <dbReference type="ARBA" id="ARBA00022574"/>
    </source>
</evidence>
<evidence type="ECO:0000256" key="1">
    <source>
        <dbReference type="ARBA" id="ARBA00004123"/>
    </source>
</evidence>
<dbReference type="GO" id="GO:0005737">
    <property type="term" value="C:cytoplasm"/>
    <property type="evidence" value="ECO:0007669"/>
    <property type="project" value="UniProtKB-SubCell"/>
</dbReference>
<dbReference type="InterPro" id="IPR001680">
    <property type="entry name" value="WD40_rpt"/>
</dbReference>
<dbReference type="GO" id="GO:0005635">
    <property type="term" value="C:nuclear envelope"/>
    <property type="evidence" value="ECO:0007669"/>
    <property type="project" value="UniProtKB-ARBA"/>
</dbReference>
<dbReference type="AlphaFoldDB" id="A0AAN9VQH9"/>
<dbReference type="PROSITE" id="PS50082">
    <property type="entry name" value="WD_REPEATS_2"/>
    <property type="match status" value="3"/>
</dbReference>
<evidence type="ECO:0000256" key="7">
    <source>
        <dbReference type="ARBA" id="ARBA00022618"/>
    </source>
</evidence>
<reference evidence="14 15" key="1">
    <citation type="submission" date="2024-03" db="EMBL/GenBank/DDBJ databases">
        <title>The genome assembly and annotation of the cricket Gryllus longicercus Weissman &amp; Gray.</title>
        <authorList>
            <person name="Szrajer S."/>
            <person name="Gray D."/>
            <person name="Ylla G."/>
        </authorList>
    </citation>
    <scope>NUCLEOTIDE SEQUENCE [LARGE SCALE GENOMIC DNA]</scope>
    <source>
        <strain evidence="14">DAG 2021-001</strain>
        <tissue evidence="14">Whole body minus gut</tissue>
    </source>
</reference>
<evidence type="ECO:0000256" key="11">
    <source>
        <dbReference type="ARBA" id="ARBA00023306"/>
    </source>
</evidence>
<comment type="similarity">
    <text evidence="3">Belongs to the WD repeat rae1 family.</text>
</comment>
<dbReference type="Pfam" id="PF00400">
    <property type="entry name" value="WD40"/>
    <property type="match status" value="4"/>
</dbReference>
<dbReference type="EMBL" id="JAZDUA010000073">
    <property type="protein sequence ID" value="KAK7869509.1"/>
    <property type="molecule type" value="Genomic_DNA"/>
</dbReference>
<dbReference type="InterPro" id="IPR020472">
    <property type="entry name" value="WD40_PAC1"/>
</dbReference>
<feature type="region of interest" description="Disordered" evidence="13">
    <location>
        <begin position="1"/>
        <end position="33"/>
    </location>
</feature>
<evidence type="ECO:0008006" key="16">
    <source>
        <dbReference type="Google" id="ProtNLM"/>
    </source>
</evidence>
<feature type="repeat" description="WD" evidence="12">
    <location>
        <begin position="31"/>
        <end position="68"/>
    </location>
</feature>
<keyword evidence="15" id="KW-1185">Reference proteome</keyword>
<gene>
    <name evidence="14" type="ORF">R5R35_002285</name>
</gene>
<evidence type="ECO:0000256" key="4">
    <source>
        <dbReference type="ARBA" id="ARBA00022448"/>
    </source>
</evidence>
<keyword evidence="11" id="KW-0131">Cell cycle</keyword>
<evidence type="ECO:0000256" key="2">
    <source>
        <dbReference type="ARBA" id="ARBA00004496"/>
    </source>
</evidence>
<dbReference type="InterPro" id="IPR036322">
    <property type="entry name" value="WD40_repeat_dom_sf"/>
</dbReference>
<keyword evidence="7" id="KW-0132">Cell division</keyword>
<dbReference type="PANTHER" id="PTHR10971">
    <property type="entry name" value="MRNA EXPORT FACTOR AND BUB3"/>
    <property type="match status" value="1"/>
</dbReference>
<evidence type="ECO:0000256" key="10">
    <source>
        <dbReference type="ARBA" id="ARBA00023242"/>
    </source>
</evidence>
<evidence type="ECO:0000256" key="12">
    <source>
        <dbReference type="PROSITE-ProRule" id="PRU00221"/>
    </source>
</evidence>
<keyword evidence="5" id="KW-0963">Cytoplasm</keyword>
<evidence type="ECO:0000256" key="13">
    <source>
        <dbReference type="SAM" id="MobiDB-lite"/>
    </source>
</evidence>
<evidence type="ECO:0000256" key="3">
    <source>
        <dbReference type="ARBA" id="ARBA00007830"/>
    </source>
</evidence>
<keyword evidence="9" id="KW-0498">Mitosis</keyword>
<evidence type="ECO:0000256" key="5">
    <source>
        <dbReference type="ARBA" id="ARBA00022490"/>
    </source>
</evidence>
<dbReference type="Proteomes" id="UP001378592">
    <property type="component" value="Unassembled WGS sequence"/>
</dbReference>
<sequence>MFNQSSMGASSSFGATPTPSSANPMKDFEVTSPPDDSVSSLAFSPATIPQNFLIAGSWDNNVRCWEVEQTGKTIPKSMQTMQGPVLDVCWSDDGTKVFMASCDKMVKCWDLNSNQAIQVAVHDAPVKTCHWVKGNTYSCLMTGSWDKTLKFWDTRSPNPMLTISLPERVYCADVDFPMAVVGTANRGLIVYQLEGKPQEYKRIDSPLKYQHRCVAIFRDKKKQPTGYALGSVEGRVAIQYVNPSNPKDNFTFKCHRSNGSTNGYQDIYAVNDIAFHPVHGTLATVGSDGSFSFWDKDARTKLKPSEAMEQSITRCCFNSNGQIFAYAVSYDWSKGHEFYNPMKKNYIFLRSCYDELKPRSSS</sequence>
<evidence type="ECO:0000313" key="14">
    <source>
        <dbReference type="EMBL" id="KAK7869509.1"/>
    </source>
</evidence>
<dbReference type="SUPFAM" id="SSF50978">
    <property type="entry name" value="WD40 repeat-like"/>
    <property type="match status" value="1"/>
</dbReference>
<dbReference type="InterPro" id="IPR019775">
    <property type="entry name" value="WD40_repeat_CS"/>
</dbReference>